<dbReference type="STRING" id="1001994.MY1_1678"/>
<keyword evidence="1" id="KW-0812">Transmembrane</keyword>
<keyword evidence="1" id="KW-0472">Membrane</keyword>
<dbReference type="AlphaFoldDB" id="F9CYN2"/>
<keyword evidence="3" id="KW-1185">Reference proteome</keyword>
<dbReference type="EMBL" id="AFPU01000001">
    <property type="protein sequence ID" value="EGP94426.1"/>
    <property type="molecule type" value="Genomic_DNA"/>
</dbReference>
<evidence type="ECO:0000256" key="1">
    <source>
        <dbReference type="SAM" id="Phobius"/>
    </source>
</evidence>
<name>F9CYN2_9ARCH</name>
<sequence length="290" mass="33664">MKFVKPVILGSIALSVIVLVFYFGFNIQDIPKQDIPMQNNSDPIDSELIKWSDGILFDVFVYPKDIVNIDGRQIPLKGTFKLKPNLSETYSEIGVYDEKNKPLVIIPVYTASAYSKNGFYDFYSGYCNTCLTTKIVSIDELREQSSANAVKILELLGYDSITDIELDKNPDILKKYDKIILLHNEYVTKNMFDSITSHPNVIYLYPNALYAEISTNFEDNTISLIRGHNYPDEDIKNGFDWEFENTDPYEYDKECKNWEFYNITNGKMLNCYPEQVIWKDEKFLKVLKEL</sequence>
<accession>F9CYN2</accession>
<protein>
    <submittedName>
        <fullName evidence="2">Uncharacterized protein</fullName>
    </submittedName>
</protein>
<proteinExistence type="predicted"/>
<comment type="caution">
    <text evidence="2">The sequence shown here is derived from an EMBL/GenBank/DDBJ whole genome shotgun (WGS) entry which is preliminary data.</text>
</comment>
<keyword evidence="1" id="KW-1133">Transmembrane helix</keyword>
<evidence type="ECO:0000313" key="3">
    <source>
        <dbReference type="Proteomes" id="UP000004440"/>
    </source>
</evidence>
<feature type="transmembrane region" description="Helical" evidence="1">
    <location>
        <begin position="7"/>
        <end position="25"/>
    </location>
</feature>
<organism evidence="2 3">
    <name type="scientific">Nitrosarchaeum koreense MY1</name>
    <dbReference type="NCBI Taxonomy" id="1001994"/>
    <lineage>
        <taxon>Archaea</taxon>
        <taxon>Nitrososphaerota</taxon>
        <taxon>Nitrososphaeria</taxon>
        <taxon>Nitrosopumilales</taxon>
        <taxon>Nitrosopumilaceae</taxon>
        <taxon>Nitrosarchaeum</taxon>
    </lineage>
</organism>
<dbReference type="PATRIC" id="fig|1001994.6.peg.1653"/>
<reference evidence="2 3" key="1">
    <citation type="journal article" date="2011" name="J. Bacteriol.">
        <title>Genome Sequence of an Ammonia-Oxidizing Soil Archaeon, "Candidatus Nitrosoarchaeum koreensis" MY1.</title>
        <authorList>
            <person name="Kim B.K."/>
            <person name="Jung M.Y."/>
            <person name="Yu D.S."/>
            <person name="Park S.J."/>
            <person name="Oh T.K."/>
            <person name="Rhee S.K."/>
            <person name="Kim J.F."/>
        </authorList>
    </citation>
    <scope>NUCLEOTIDE SEQUENCE [LARGE SCALE GENOMIC DNA]</scope>
    <source>
        <strain evidence="2 3">MY1</strain>
    </source>
</reference>
<dbReference type="Proteomes" id="UP000004440">
    <property type="component" value="Unassembled WGS sequence"/>
</dbReference>
<evidence type="ECO:0000313" key="2">
    <source>
        <dbReference type="EMBL" id="EGP94426.1"/>
    </source>
</evidence>
<gene>
    <name evidence="2" type="ORF">MY1_1678</name>
</gene>
<dbReference type="OrthoDB" id="10755at2157"/>
<dbReference type="RefSeq" id="WP_007551413.1">
    <property type="nucleotide sequence ID" value="NZ_AFPU01000001.1"/>
</dbReference>